<dbReference type="EMBL" id="PKJS01000024">
    <property type="protein sequence ID" value="PKZ67762.1"/>
    <property type="molecule type" value="Genomic_DNA"/>
</dbReference>
<keyword evidence="1" id="KW-0059">Arsenical resistance</keyword>
<proteinExistence type="predicted"/>
<dbReference type="GO" id="GO:0046685">
    <property type="term" value="P:response to arsenic-containing substance"/>
    <property type="evidence" value="ECO:0007669"/>
    <property type="project" value="UniProtKB-KW"/>
</dbReference>
<protein>
    <submittedName>
        <fullName evidence="3">Low molecular weight phosphatase family protein</fullName>
    </submittedName>
</protein>
<gene>
    <name evidence="3" type="ORF">CYJ96_12005</name>
</gene>
<evidence type="ECO:0000259" key="2">
    <source>
        <dbReference type="SMART" id="SM00226"/>
    </source>
</evidence>
<evidence type="ECO:0000313" key="4">
    <source>
        <dbReference type="Proteomes" id="UP000234914"/>
    </source>
</evidence>
<organism evidence="3 4">
    <name type="scientific">Faucicola osloensis</name>
    <name type="common">Moraxella osloensis</name>
    <dbReference type="NCBI Taxonomy" id="34062"/>
    <lineage>
        <taxon>Bacteria</taxon>
        <taxon>Pseudomonadati</taxon>
        <taxon>Pseudomonadota</taxon>
        <taxon>Gammaproteobacteria</taxon>
        <taxon>Moraxellales</taxon>
        <taxon>Moraxellaceae</taxon>
        <taxon>Faucicola</taxon>
    </lineage>
</organism>
<dbReference type="AlphaFoldDB" id="A0A2I1RF53"/>
<evidence type="ECO:0000256" key="1">
    <source>
        <dbReference type="ARBA" id="ARBA00022849"/>
    </source>
</evidence>
<accession>A0A2I1RF53</accession>
<name>A0A2I1RF53_FAUOS</name>
<dbReference type="PANTHER" id="PTHR43428">
    <property type="entry name" value="ARSENATE REDUCTASE"/>
    <property type="match status" value="1"/>
</dbReference>
<dbReference type="CDD" id="cd16345">
    <property type="entry name" value="LMWP_ArsC"/>
    <property type="match status" value="1"/>
</dbReference>
<dbReference type="Pfam" id="PF01451">
    <property type="entry name" value="LMWPc"/>
    <property type="match status" value="1"/>
</dbReference>
<comment type="caution">
    <text evidence="3">The sequence shown here is derived from an EMBL/GenBank/DDBJ whole genome shotgun (WGS) entry which is preliminary data.</text>
</comment>
<dbReference type="SMART" id="SM00226">
    <property type="entry name" value="LMWPc"/>
    <property type="match status" value="1"/>
</dbReference>
<dbReference type="SUPFAM" id="SSF52788">
    <property type="entry name" value="Phosphotyrosine protein phosphatases I"/>
    <property type="match status" value="1"/>
</dbReference>
<evidence type="ECO:0000313" key="3">
    <source>
        <dbReference type="EMBL" id="PKZ67762.1"/>
    </source>
</evidence>
<sequence length="159" mass="17438">MNILYICTHNRCRSILSEAITRQNAQGIINAMSAGSQPSGEVHPLSLKYLSEMGYDTAGLTSQSWDSLTDDNGDSFVPDVVITVCDQAAGESCPLWLGNIPKLHWGLSDPSKLDGSDEHKRQAFLTTIGEIEQRVEKLIDIAKRPKAEQLDALQQLVKA</sequence>
<dbReference type="RefSeq" id="WP_101965207.1">
    <property type="nucleotide sequence ID" value="NZ_JAHXOB010000027.1"/>
</dbReference>
<feature type="domain" description="Phosphotyrosine protein phosphatase I" evidence="2">
    <location>
        <begin position="1"/>
        <end position="141"/>
    </location>
</feature>
<dbReference type="PANTHER" id="PTHR43428:SF1">
    <property type="entry name" value="ARSENATE REDUCTASE"/>
    <property type="match status" value="1"/>
</dbReference>
<dbReference type="InterPro" id="IPR036196">
    <property type="entry name" value="Ptyr_pPase_sf"/>
</dbReference>
<dbReference type="Gene3D" id="3.40.50.2300">
    <property type="match status" value="1"/>
</dbReference>
<dbReference type="InterPro" id="IPR023485">
    <property type="entry name" value="Ptyr_pPase"/>
</dbReference>
<reference evidence="3 4" key="1">
    <citation type="submission" date="2017-12" db="EMBL/GenBank/DDBJ databases">
        <title>Phylogenetic diversity of female urinary microbiome.</title>
        <authorList>
            <person name="Thomas-White K."/>
            <person name="Wolfe A.J."/>
        </authorList>
    </citation>
    <scope>NUCLEOTIDE SEQUENCE [LARGE SCALE GENOMIC DNA]</scope>
    <source>
        <strain evidence="3 4">UMB0416</strain>
    </source>
</reference>
<dbReference type="Proteomes" id="UP000234914">
    <property type="component" value="Unassembled WGS sequence"/>
</dbReference>